<comment type="similarity">
    <text evidence="4 14">Belongs to the cytochrome P450 family.</text>
</comment>
<keyword evidence="10 13" id="KW-0408">Iron</keyword>
<accession>A0AAW0F9D2</accession>
<keyword evidence="16" id="KW-1185">Reference proteome</keyword>
<dbReference type="InterPro" id="IPR001128">
    <property type="entry name" value="Cyt_P450"/>
</dbReference>
<feature type="binding site" description="axial binding residue" evidence="13">
    <location>
        <position position="439"/>
    </location>
    <ligand>
        <name>heme</name>
        <dbReference type="ChEBI" id="CHEBI:30413"/>
    </ligand>
    <ligandPart>
        <name>Fe</name>
        <dbReference type="ChEBI" id="CHEBI:18248"/>
    </ligandPart>
</feature>
<keyword evidence="7 13" id="KW-0479">Metal-binding</keyword>
<dbReference type="GO" id="GO:0004497">
    <property type="term" value="F:monooxygenase activity"/>
    <property type="evidence" value="ECO:0007669"/>
    <property type="project" value="UniProtKB-KW"/>
</dbReference>
<reference evidence="15 16" key="1">
    <citation type="submission" date="2022-09" db="EMBL/GenBank/DDBJ databases">
        <authorList>
            <person name="Palmer J.M."/>
        </authorList>
    </citation>
    <scope>NUCLEOTIDE SEQUENCE [LARGE SCALE GENOMIC DNA]</scope>
    <source>
        <strain evidence="15 16">DSM 7382</strain>
    </source>
</reference>
<evidence type="ECO:0000256" key="8">
    <source>
        <dbReference type="ARBA" id="ARBA00022989"/>
    </source>
</evidence>
<keyword evidence="5 13" id="KW-0349">Heme</keyword>
<comment type="caution">
    <text evidence="15">The sequence shown here is derived from an EMBL/GenBank/DDBJ whole genome shotgun (WGS) entry which is preliminary data.</text>
</comment>
<dbReference type="GO" id="GO:0005506">
    <property type="term" value="F:iron ion binding"/>
    <property type="evidence" value="ECO:0007669"/>
    <property type="project" value="InterPro"/>
</dbReference>
<dbReference type="PRINTS" id="PR00463">
    <property type="entry name" value="EP450I"/>
</dbReference>
<evidence type="ECO:0000256" key="5">
    <source>
        <dbReference type="ARBA" id="ARBA00022617"/>
    </source>
</evidence>
<evidence type="ECO:0000256" key="14">
    <source>
        <dbReference type="RuleBase" id="RU000461"/>
    </source>
</evidence>
<dbReference type="AlphaFoldDB" id="A0AAW0F9D2"/>
<dbReference type="EMBL" id="JASBNA010000147">
    <property type="protein sequence ID" value="KAK7675967.1"/>
    <property type="molecule type" value="Genomic_DNA"/>
</dbReference>
<dbReference type="CDD" id="cd11065">
    <property type="entry name" value="CYP64-like"/>
    <property type="match status" value="1"/>
</dbReference>
<comment type="cofactor">
    <cofactor evidence="1 13">
        <name>heme</name>
        <dbReference type="ChEBI" id="CHEBI:30413"/>
    </cofactor>
</comment>
<dbReference type="Gene3D" id="1.10.630.10">
    <property type="entry name" value="Cytochrome P450"/>
    <property type="match status" value="1"/>
</dbReference>
<sequence length="530" mass="59598">MVSLLSLTVLGVIVFWLVDRLRKIGSRESGLPPGPPTLPLIGNLNIFPTSRAHLKFTDWVRTYGDIYSLKVGPGTAVVISSPRRAKECFEQNSSTTSDRPAVYVGELAYQGIQLSLARYGPHWRNMRRATHRLLSKDASRAHVPIQHAEASQLMVDIIEDPKNLYGHVRRYSTSVILAAVFGVRCATSDNPFIAEFFETQRRFEHILRPGGAPPVDMIPILKYIPERWAPWKELCRDFRARQQKYFHRLQEKCVDRIAKDQRNGSFVEYLLEHGGDYEFDYEKTCYLGLSLIEAGADTTAMALQFFVLCMLAHPDVLAKAQREIDDVIGHDRSPQLDDLKDLPYVRAIINELHRYRPGSRTAIPHAATADTKVGGYLIPKGSVIFMNVWGMGRDPELFDDPERFWPERFINSEFGTKPGADTTGFKDVPFSFGAGRRICPGMYLAVNSIAINVMNMLWAFNFDLAKDPATGLPIPVDADNTTDGILLTPKPFTCDITPRSGAKVEMIRNQTKAAQPIFDRFGHAGLEDVI</sequence>
<dbReference type="PANTHER" id="PTHR46300">
    <property type="entry name" value="P450, PUTATIVE (EUROFUNG)-RELATED-RELATED"/>
    <property type="match status" value="1"/>
</dbReference>
<evidence type="ECO:0000256" key="1">
    <source>
        <dbReference type="ARBA" id="ARBA00001971"/>
    </source>
</evidence>
<organism evidence="15 16">
    <name type="scientific">Cerrena zonata</name>
    <dbReference type="NCBI Taxonomy" id="2478898"/>
    <lineage>
        <taxon>Eukaryota</taxon>
        <taxon>Fungi</taxon>
        <taxon>Dikarya</taxon>
        <taxon>Basidiomycota</taxon>
        <taxon>Agaricomycotina</taxon>
        <taxon>Agaricomycetes</taxon>
        <taxon>Polyporales</taxon>
        <taxon>Cerrenaceae</taxon>
        <taxon>Cerrena</taxon>
    </lineage>
</organism>
<keyword evidence="8" id="KW-1133">Transmembrane helix</keyword>
<comment type="pathway">
    <text evidence="3">Secondary metabolite biosynthesis.</text>
</comment>
<dbReference type="GO" id="GO:0020037">
    <property type="term" value="F:heme binding"/>
    <property type="evidence" value="ECO:0007669"/>
    <property type="project" value="InterPro"/>
</dbReference>
<dbReference type="GO" id="GO:0016705">
    <property type="term" value="F:oxidoreductase activity, acting on paired donors, with incorporation or reduction of molecular oxygen"/>
    <property type="evidence" value="ECO:0007669"/>
    <property type="project" value="InterPro"/>
</dbReference>
<protein>
    <recommendedName>
        <fullName evidence="17">Cytochrome P450</fullName>
    </recommendedName>
</protein>
<dbReference type="PANTHER" id="PTHR46300:SF2">
    <property type="entry name" value="CYTOCHROME P450 MONOOXYGENASE ALNH-RELATED"/>
    <property type="match status" value="1"/>
</dbReference>
<name>A0AAW0F9D2_9APHY</name>
<dbReference type="PRINTS" id="PR00385">
    <property type="entry name" value="P450"/>
</dbReference>
<evidence type="ECO:0000256" key="7">
    <source>
        <dbReference type="ARBA" id="ARBA00022723"/>
    </source>
</evidence>
<proteinExistence type="inferred from homology"/>
<keyword evidence="9 14" id="KW-0560">Oxidoreductase</keyword>
<dbReference type="Proteomes" id="UP001385951">
    <property type="component" value="Unassembled WGS sequence"/>
</dbReference>
<evidence type="ECO:0000313" key="16">
    <source>
        <dbReference type="Proteomes" id="UP001385951"/>
    </source>
</evidence>
<dbReference type="Pfam" id="PF00067">
    <property type="entry name" value="p450"/>
    <property type="match status" value="1"/>
</dbReference>
<evidence type="ECO:0000256" key="2">
    <source>
        <dbReference type="ARBA" id="ARBA00004370"/>
    </source>
</evidence>
<keyword evidence="12" id="KW-0472">Membrane</keyword>
<keyword evidence="6" id="KW-0812">Transmembrane</keyword>
<evidence type="ECO:0000256" key="11">
    <source>
        <dbReference type="ARBA" id="ARBA00023033"/>
    </source>
</evidence>
<dbReference type="PROSITE" id="PS00086">
    <property type="entry name" value="CYTOCHROME_P450"/>
    <property type="match status" value="1"/>
</dbReference>
<evidence type="ECO:0008006" key="17">
    <source>
        <dbReference type="Google" id="ProtNLM"/>
    </source>
</evidence>
<dbReference type="InterPro" id="IPR036396">
    <property type="entry name" value="Cyt_P450_sf"/>
</dbReference>
<evidence type="ECO:0000256" key="10">
    <source>
        <dbReference type="ARBA" id="ARBA00023004"/>
    </source>
</evidence>
<comment type="subcellular location">
    <subcellularLocation>
        <location evidence="2">Membrane</location>
    </subcellularLocation>
</comment>
<evidence type="ECO:0000256" key="3">
    <source>
        <dbReference type="ARBA" id="ARBA00005179"/>
    </source>
</evidence>
<dbReference type="SUPFAM" id="SSF48264">
    <property type="entry name" value="Cytochrome P450"/>
    <property type="match status" value="1"/>
</dbReference>
<dbReference type="GO" id="GO:0016020">
    <property type="term" value="C:membrane"/>
    <property type="evidence" value="ECO:0007669"/>
    <property type="project" value="UniProtKB-SubCell"/>
</dbReference>
<evidence type="ECO:0000256" key="6">
    <source>
        <dbReference type="ARBA" id="ARBA00022692"/>
    </source>
</evidence>
<dbReference type="InterPro" id="IPR002401">
    <property type="entry name" value="Cyt_P450_E_grp-I"/>
</dbReference>
<evidence type="ECO:0000256" key="13">
    <source>
        <dbReference type="PIRSR" id="PIRSR602401-1"/>
    </source>
</evidence>
<evidence type="ECO:0000256" key="9">
    <source>
        <dbReference type="ARBA" id="ARBA00023002"/>
    </source>
</evidence>
<evidence type="ECO:0000256" key="4">
    <source>
        <dbReference type="ARBA" id="ARBA00010617"/>
    </source>
</evidence>
<dbReference type="InterPro" id="IPR050364">
    <property type="entry name" value="Cytochrome_P450_fung"/>
</dbReference>
<evidence type="ECO:0000313" key="15">
    <source>
        <dbReference type="EMBL" id="KAK7675967.1"/>
    </source>
</evidence>
<dbReference type="InterPro" id="IPR017972">
    <property type="entry name" value="Cyt_P450_CS"/>
</dbReference>
<evidence type="ECO:0000256" key="12">
    <source>
        <dbReference type="ARBA" id="ARBA00023136"/>
    </source>
</evidence>
<gene>
    <name evidence="15" type="ORF">QCA50_021080</name>
</gene>
<keyword evidence="11 14" id="KW-0503">Monooxygenase</keyword>